<evidence type="ECO:0000256" key="1">
    <source>
        <dbReference type="SAM" id="MobiDB-lite"/>
    </source>
</evidence>
<accession>A0A3R7Y3V2</accession>
<dbReference type="VEuPathDB" id="FungiDB:H257_08289"/>
<evidence type="ECO:0000313" key="2">
    <source>
        <dbReference type="EMBL" id="RQM20538.1"/>
    </source>
</evidence>
<reference evidence="2" key="1">
    <citation type="submission" date="2018-07" db="EMBL/GenBank/DDBJ databases">
        <title>Annotation of Aphanomyces astaci genome assembly.</title>
        <authorList>
            <person name="Studholme D.J."/>
        </authorList>
    </citation>
    <scope>NUCLEOTIDE SEQUENCE [LARGE SCALE GENOMIC DNA]</scope>
    <source>
        <strain evidence="2">Pc</strain>
    </source>
</reference>
<feature type="region of interest" description="Disordered" evidence="1">
    <location>
        <begin position="1"/>
        <end position="32"/>
    </location>
</feature>
<proteinExistence type="predicted"/>
<keyword evidence="3" id="KW-1185">Reference proteome</keyword>
<organism evidence="2 3">
    <name type="scientific">Aphanomyces astaci</name>
    <name type="common">Crayfish plague agent</name>
    <dbReference type="NCBI Taxonomy" id="112090"/>
    <lineage>
        <taxon>Eukaryota</taxon>
        <taxon>Sar</taxon>
        <taxon>Stramenopiles</taxon>
        <taxon>Oomycota</taxon>
        <taxon>Saprolegniomycetes</taxon>
        <taxon>Saprolegniales</taxon>
        <taxon>Verrucalvaceae</taxon>
        <taxon>Aphanomyces</taxon>
    </lineage>
</organism>
<evidence type="ECO:0000313" key="3">
    <source>
        <dbReference type="Proteomes" id="UP000284702"/>
    </source>
</evidence>
<name>A0A3R7Y3V2_APHAT</name>
<comment type="caution">
    <text evidence="2">The sequence shown here is derived from an EMBL/GenBank/DDBJ whole genome shotgun (WGS) entry which is preliminary data.</text>
</comment>
<sequence>MYGRLRTPGTWGFGMRHTPQERHPLNRENNSNSPVEVQELDLTSDTNTNFAVFAELPVLEMPSEPDLDGFVFDLDCYLMVSIITYS</sequence>
<dbReference type="AlphaFoldDB" id="A0A3R7Y3V2"/>
<gene>
    <name evidence="2" type="ORF">B5M09_010468</name>
</gene>
<dbReference type="EMBL" id="MZMZ02003843">
    <property type="protein sequence ID" value="RQM20538.1"/>
    <property type="molecule type" value="Genomic_DNA"/>
</dbReference>
<protein>
    <submittedName>
        <fullName evidence="2">Uncharacterized protein</fullName>
    </submittedName>
</protein>
<dbReference type="Proteomes" id="UP000284702">
    <property type="component" value="Unassembled WGS sequence"/>
</dbReference>